<dbReference type="EMBL" id="WIXP02000001">
    <property type="protein sequence ID" value="KAF6215870.1"/>
    <property type="molecule type" value="Genomic_DNA"/>
</dbReference>
<sequence>MTSALLNHPPRILYWILKLRGALIGLNHKPFLLSNPRCELCSLCNLGELEDVLHFGGVCPILQEFRVLFLGRRSLAREELVEFLDDQNKWVSLAKYCRAAWG</sequence>
<evidence type="ECO:0000313" key="1">
    <source>
        <dbReference type="EMBL" id="KAF6215870.1"/>
    </source>
</evidence>
<dbReference type="AlphaFoldDB" id="A0A8S9Y3L5"/>
<comment type="caution">
    <text evidence="1">The sequence shown here is derived from an EMBL/GenBank/DDBJ whole genome shotgun (WGS) entry which is preliminary data.</text>
</comment>
<dbReference type="Proteomes" id="UP000466442">
    <property type="component" value="Linkage Group LG1"/>
</dbReference>
<evidence type="ECO:0000313" key="2">
    <source>
        <dbReference type="Proteomes" id="UP000466442"/>
    </source>
</evidence>
<accession>A0A8S9Y3L5</accession>
<reference evidence="1" key="1">
    <citation type="journal article" date="2021" name="Mol. Ecol. Resour.">
        <title>Apolygus lucorum genome provides insights into omnivorousness and mesophyll feeding.</title>
        <authorList>
            <person name="Liu Y."/>
            <person name="Liu H."/>
            <person name="Wang H."/>
            <person name="Huang T."/>
            <person name="Liu B."/>
            <person name="Yang B."/>
            <person name="Yin L."/>
            <person name="Li B."/>
            <person name="Zhang Y."/>
            <person name="Zhang S."/>
            <person name="Jiang F."/>
            <person name="Zhang X."/>
            <person name="Ren Y."/>
            <person name="Wang B."/>
            <person name="Wang S."/>
            <person name="Lu Y."/>
            <person name="Wu K."/>
            <person name="Fan W."/>
            <person name="Wang G."/>
        </authorList>
    </citation>
    <scope>NUCLEOTIDE SEQUENCE</scope>
    <source>
        <strain evidence="1">12Hb</strain>
    </source>
</reference>
<name>A0A8S9Y3L5_APOLU</name>
<gene>
    <name evidence="1" type="ORF">GE061_000205</name>
</gene>
<dbReference type="OrthoDB" id="6628452at2759"/>
<proteinExistence type="predicted"/>
<protein>
    <submittedName>
        <fullName evidence="1">Uncharacterized protein</fullName>
    </submittedName>
</protein>
<keyword evidence="2" id="KW-1185">Reference proteome</keyword>
<organism evidence="1 2">
    <name type="scientific">Apolygus lucorum</name>
    <name type="common">Small green plant bug</name>
    <name type="synonym">Lygocoris lucorum</name>
    <dbReference type="NCBI Taxonomy" id="248454"/>
    <lineage>
        <taxon>Eukaryota</taxon>
        <taxon>Metazoa</taxon>
        <taxon>Ecdysozoa</taxon>
        <taxon>Arthropoda</taxon>
        <taxon>Hexapoda</taxon>
        <taxon>Insecta</taxon>
        <taxon>Pterygota</taxon>
        <taxon>Neoptera</taxon>
        <taxon>Paraneoptera</taxon>
        <taxon>Hemiptera</taxon>
        <taxon>Heteroptera</taxon>
        <taxon>Panheteroptera</taxon>
        <taxon>Cimicomorpha</taxon>
        <taxon>Miridae</taxon>
        <taxon>Mirini</taxon>
        <taxon>Apolygus</taxon>
    </lineage>
</organism>